<name>G7Y8W0_CLOSI</name>
<keyword evidence="3" id="KW-1185">Reference proteome</keyword>
<gene>
    <name evidence="2" type="ORF">CLF_103004</name>
</gene>
<proteinExistence type="predicted"/>
<feature type="compositionally biased region" description="Polar residues" evidence="1">
    <location>
        <begin position="497"/>
        <end position="511"/>
    </location>
</feature>
<dbReference type="EMBL" id="DF142956">
    <property type="protein sequence ID" value="GAA49395.1"/>
    <property type="molecule type" value="Genomic_DNA"/>
</dbReference>
<feature type="compositionally biased region" description="Basic and acidic residues" evidence="1">
    <location>
        <begin position="477"/>
        <end position="493"/>
    </location>
</feature>
<dbReference type="Proteomes" id="UP000008909">
    <property type="component" value="Unassembled WGS sequence"/>
</dbReference>
<feature type="region of interest" description="Disordered" evidence="1">
    <location>
        <begin position="469"/>
        <end position="521"/>
    </location>
</feature>
<reference evidence="2" key="1">
    <citation type="journal article" date="2011" name="Genome Biol.">
        <title>The draft genome of the carcinogenic human liver fluke Clonorchis sinensis.</title>
        <authorList>
            <person name="Wang X."/>
            <person name="Chen W."/>
            <person name="Huang Y."/>
            <person name="Sun J."/>
            <person name="Men J."/>
            <person name="Liu H."/>
            <person name="Luo F."/>
            <person name="Guo L."/>
            <person name="Lv X."/>
            <person name="Deng C."/>
            <person name="Zhou C."/>
            <person name="Fan Y."/>
            <person name="Li X."/>
            <person name="Huang L."/>
            <person name="Hu Y."/>
            <person name="Liang C."/>
            <person name="Hu X."/>
            <person name="Xu J."/>
            <person name="Yu X."/>
        </authorList>
    </citation>
    <scope>NUCLEOTIDE SEQUENCE [LARGE SCALE GENOMIC DNA]</scope>
    <source>
        <strain evidence="2">Henan</strain>
    </source>
</reference>
<accession>G7Y8W0</accession>
<feature type="compositionally biased region" description="Basic and acidic residues" evidence="1">
    <location>
        <begin position="512"/>
        <end position="521"/>
    </location>
</feature>
<organism evidence="2 3">
    <name type="scientific">Clonorchis sinensis</name>
    <name type="common">Chinese liver fluke</name>
    <dbReference type="NCBI Taxonomy" id="79923"/>
    <lineage>
        <taxon>Eukaryota</taxon>
        <taxon>Metazoa</taxon>
        <taxon>Spiralia</taxon>
        <taxon>Lophotrochozoa</taxon>
        <taxon>Platyhelminthes</taxon>
        <taxon>Trematoda</taxon>
        <taxon>Digenea</taxon>
        <taxon>Opisthorchiida</taxon>
        <taxon>Opisthorchiata</taxon>
        <taxon>Opisthorchiidae</taxon>
        <taxon>Clonorchis</taxon>
    </lineage>
</organism>
<sequence>MYRDISEIVATETGGDLVHHIQFPGNITNERFSCVPGISKSIFKPRHPVYLVAFNVCTLKQAKQKAVLALTLDSLGIEEPLVSETIRDRKGVTISNKEERLDRWAEYFEQQLSWTPAGTHLEPTESEFLVVQRVLALKCAQHQKLRWFSSKSWLYGSEASVLNTGHAVDEDDDAFDLHTLYQTGNLTLLPQLIQPLNRNPCRFIDYIPLPPIASLLIIYRCSIRVSPSATTWSTLLTSKLREVVVGRHFLMCYCAESVFSQRTEVKVTKNEDGLVRRDLDPRYVAAWRSTGEVLPNKAKEFFTACNYFVFNDGQYTIYRAQGYTEPSIVMLVELVCLWAEQAYSTISDENHVAMKCTEVVLLLKEEETAQMFLNELTKVNLSFGAHLALTKCKIGFVCVVEASYSSVHVNIGLVFILSSRDKRQPVQLWVWWIGLPRISNASYSTPHMDTGLAGKNKKNVKVCKHNTLPKKPALRSSEGHREPGDKLLEKSEELASSVRNRSTEITSNQKVEGSKLAEKGI</sequence>
<protein>
    <submittedName>
        <fullName evidence="2">Uncharacterized protein</fullName>
    </submittedName>
</protein>
<evidence type="ECO:0000313" key="2">
    <source>
        <dbReference type="EMBL" id="GAA49395.1"/>
    </source>
</evidence>
<evidence type="ECO:0000256" key="1">
    <source>
        <dbReference type="SAM" id="MobiDB-lite"/>
    </source>
</evidence>
<evidence type="ECO:0000313" key="3">
    <source>
        <dbReference type="Proteomes" id="UP000008909"/>
    </source>
</evidence>
<reference key="2">
    <citation type="submission" date="2011-10" db="EMBL/GenBank/DDBJ databases">
        <title>The genome and transcriptome sequence of Clonorchis sinensis provide insights into the carcinogenic liver fluke.</title>
        <authorList>
            <person name="Wang X."/>
            <person name="Huang Y."/>
            <person name="Chen W."/>
            <person name="Liu H."/>
            <person name="Guo L."/>
            <person name="Chen Y."/>
            <person name="Luo F."/>
            <person name="Zhou W."/>
            <person name="Sun J."/>
            <person name="Mao Q."/>
            <person name="Liang P."/>
            <person name="Zhou C."/>
            <person name="Tian Y."/>
            <person name="Men J."/>
            <person name="Lv X."/>
            <person name="Huang L."/>
            <person name="Zhou J."/>
            <person name="Hu Y."/>
            <person name="Li R."/>
            <person name="Zhang F."/>
            <person name="Lei H."/>
            <person name="Li X."/>
            <person name="Hu X."/>
            <person name="Liang C."/>
            <person name="Xu J."/>
            <person name="Wu Z."/>
            <person name="Yu X."/>
        </authorList>
    </citation>
    <scope>NUCLEOTIDE SEQUENCE</scope>
    <source>
        <strain>Henan</strain>
    </source>
</reference>
<dbReference type="AlphaFoldDB" id="G7Y8W0"/>